<dbReference type="KEGG" id="cphy:B5808_01090"/>
<dbReference type="GO" id="GO:0004497">
    <property type="term" value="F:monooxygenase activity"/>
    <property type="evidence" value="ECO:0007669"/>
    <property type="project" value="UniProtKB-KW"/>
</dbReference>
<dbReference type="AlphaFoldDB" id="A0A1X9LFL2"/>
<name>A0A1X9LFL2_9MICO</name>
<dbReference type="InterPro" id="IPR036188">
    <property type="entry name" value="FAD/NAD-bd_sf"/>
</dbReference>
<protein>
    <submittedName>
        <fullName evidence="1">Monooxygenase</fullName>
    </submittedName>
</protein>
<keyword evidence="1" id="KW-0560">Oxidoreductase</keyword>
<dbReference type="PRINTS" id="PR00420">
    <property type="entry name" value="RNGMNOXGNASE"/>
</dbReference>
<dbReference type="EMBL" id="CP020715">
    <property type="protein sequence ID" value="ARJ03986.1"/>
    <property type="molecule type" value="Genomic_DNA"/>
</dbReference>
<dbReference type="InterPro" id="IPR041654">
    <property type="entry name" value="StyA_sbd"/>
</dbReference>
<dbReference type="Gene3D" id="3.30.9.40">
    <property type="match status" value="2"/>
</dbReference>
<dbReference type="RefSeq" id="WP_085017798.1">
    <property type="nucleotide sequence ID" value="NZ_BMHD01000001.1"/>
</dbReference>
<dbReference type="Pfam" id="PF17885">
    <property type="entry name" value="Smoa_sbd"/>
    <property type="match status" value="1"/>
</dbReference>
<sequence>MTSVGIVGAGTAGLHLGLQLRQAGIPVTIYTNRTAEQVGAGRLPNSVAHHAVTIEREQRLGVDHWPVEEYGYDSHHHYFGLPEPIVFRGDFPRRSRAIDYRIYQPSLMADFEDRGGVIEIRDVDVPDLEGLSEKHDLLTVASGKFTLGQFFGPAEGRQPLPGPLRRLQVGLWRGIAPNDPKGVSIAASPGHGDLLEIPIYSFAGHVTALLFENVPGGALEKLVDVKHDDDPAAFRQMVLDVLREHYPLTFARVDEAEFELTSPNDLLQGQFTPTLRGDYGQLDNGRYVLAVGDIHSTLDPIVGQGANSASYSAQVVGDTVLEDQTFDLRFMRKVAERRRNRVEAAFDWSNLMAGPPPGHLLQLVGAMSQDQDLRNEFTWNFNFPDRQWDILATPERTAAAIARSAAHAAANAAENGEPIHA</sequence>
<keyword evidence="1" id="KW-0503">Monooxygenase</keyword>
<dbReference type="Proteomes" id="UP000192775">
    <property type="component" value="Chromosome"/>
</dbReference>
<keyword evidence="2" id="KW-1185">Reference proteome</keyword>
<evidence type="ECO:0000313" key="1">
    <source>
        <dbReference type="EMBL" id="ARJ03986.1"/>
    </source>
</evidence>
<evidence type="ECO:0000313" key="2">
    <source>
        <dbReference type="Proteomes" id="UP000192775"/>
    </source>
</evidence>
<proteinExistence type="predicted"/>
<reference evidence="1 2" key="1">
    <citation type="submission" date="2017-04" db="EMBL/GenBank/DDBJ databases">
        <authorList>
            <person name="Afonso C.L."/>
            <person name="Miller P.J."/>
            <person name="Scott M.A."/>
            <person name="Spackman E."/>
            <person name="Goraichik I."/>
            <person name="Dimitrov K.M."/>
            <person name="Suarez D.L."/>
            <person name="Swayne D.E."/>
        </authorList>
    </citation>
    <scope>NUCLEOTIDE SEQUENCE [LARGE SCALE GENOMIC DNA]</scope>
    <source>
        <strain evidence="2">XA(T)</strain>
    </source>
</reference>
<dbReference type="Gene3D" id="3.50.50.60">
    <property type="entry name" value="FAD/NAD(P)-binding domain"/>
    <property type="match status" value="1"/>
</dbReference>
<dbReference type="SUPFAM" id="SSF51905">
    <property type="entry name" value="FAD/NAD(P)-binding domain"/>
    <property type="match status" value="1"/>
</dbReference>
<dbReference type="STRING" id="1619308.B5808_01090"/>
<organism evidence="1 2">
    <name type="scientific">Cnuibacter physcomitrellae</name>
    <dbReference type="NCBI Taxonomy" id="1619308"/>
    <lineage>
        <taxon>Bacteria</taxon>
        <taxon>Bacillati</taxon>
        <taxon>Actinomycetota</taxon>
        <taxon>Actinomycetes</taxon>
        <taxon>Micrococcales</taxon>
        <taxon>Microbacteriaceae</taxon>
        <taxon>Cnuibacter</taxon>
    </lineage>
</organism>
<dbReference type="Gene3D" id="6.10.250.650">
    <property type="match status" value="1"/>
</dbReference>
<accession>A0A1X9LFL2</accession>
<gene>
    <name evidence="1" type="ORF">B5808_01090</name>
</gene>